<organism evidence="2 3">
    <name type="scientific">Thermobifida alba</name>
    <name type="common">Thermomonospora alba</name>
    <dbReference type="NCBI Taxonomy" id="53522"/>
    <lineage>
        <taxon>Bacteria</taxon>
        <taxon>Bacillati</taxon>
        <taxon>Actinomycetota</taxon>
        <taxon>Actinomycetes</taxon>
        <taxon>Streptosporangiales</taxon>
        <taxon>Nocardiopsidaceae</taxon>
        <taxon>Thermobifida</taxon>
    </lineage>
</organism>
<keyword evidence="3" id="KW-1185">Reference proteome</keyword>
<dbReference type="RefSeq" id="WP_248592580.1">
    <property type="nucleotide sequence ID" value="NZ_BAABEB010000012.1"/>
</dbReference>
<feature type="region of interest" description="Disordered" evidence="1">
    <location>
        <begin position="96"/>
        <end position="135"/>
    </location>
</feature>
<dbReference type="EMBL" id="CP051627">
    <property type="protein sequence ID" value="UPT20324.1"/>
    <property type="molecule type" value="Genomic_DNA"/>
</dbReference>
<evidence type="ECO:0000256" key="1">
    <source>
        <dbReference type="SAM" id="MobiDB-lite"/>
    </source>
</evidence>
<evidence type="ECO:0000313" key="3">
    <source>
        <dbReference type="Proteomes" id="UP000832041"/>
    </source>
</evidence>
<accession>A0ABY4KYP0</accession>
<sequence>MTPHTLSDAEFTALARGHGDHAAVARLRSARYSNRLVLLRALHGAAHERGLAEHFLPGYTLLADIQRTSPAAVRTALLLPQVGSWAAHTLRRLHTAGDAPAGPCGRTSPTWARWPSPPSSTPGSAARSPCPSGGARWRCPAWAWLRCPAPRPRRRCGWRTGW</sequence>
<gene>
    <name evidence="2" type="ORF">FOF52_04560</name>
</gene>
<reference evidence="2 3" key="1">
    <citation type="submission" date="2020-04" db="EMBL/GenBank/DDBJ databases">
        <title>Thermobifida alba genome sequencing and assembly.</title>
        <authorList>
            <person name="Luzics S."/>
            <person name="Horvath B."/>
            <person name="Nagy I."/>
            <person name="Toth A."/>
            <person name="Nagy I."/>
            <person name="Kukolya J."/>
        </authorList>
    </citation>
    <scope>NUCLEOTIDE SEQUENCE [LARGE SCALE GENOMIC DNA]</scope>
    <source>
        <strain evidence="2 3">DSM 43795</strain>
    </source>
</reference>
<protein>
    <submittedName>
        <fullName evidence="2">Uncharacterized protein</fullName>
    </submittedName>
</protein>
<name>A0ABY4KYP0_THEAE</name>
<proteinExistence type="predicted"/>
<dbReference type="Proteomes" id="UP000832041">
    <property type="component" value="Chromosome"/>
</dbReference>
<evidence type="ECO:0000313" key="2">
    <source>
        <dbReference type="EMBL" id="UPT20324.1"/>
    </source>
</evidence>